<dbReference type="EMBL" id="MPNT01000054">
    <property type="protein sequence ID" value="OJZ64303.1"/>
    <property type="molecule type" value="Genomic_DNA"/>
</dbReference>
<proteinExistence type="predicted"/>
<evidence type="ECO:0000313" key="2">
    <source>
        <dbReference type="Proteomes" id="UP000186438"/>
    </source>
</evidence>
<evidence type="ECO:0008006" key="3">
    <source>
        <dbReference type="Google" id="ProtNLM"/>
    </source>
</evidence>
<name>A0A1Q4H9X5_9MYCO</name>
<dbReference type="AlphaFoldDB" id="A0A1Q4H9X5"/>
<evidence type="ECO:0000313" key="1">
    <source>
        <dbReference type="EMBL" id="OJZ64303.1"/>
    </source>
</evidence>
<keyword evidence="2" id="KW-1185">Reference proteome</keyword>
<reference evidence="1 2" key="1">
    <citation type="submission" date="2016-11" db="EMBL/GenBank/DDBJ databases">
        <title>Genome sequences of unsequenced Mycobacteria.</title>
        <authorList>
            <person name="Greninger A.L."/>
            <person name="Fang F."/>
            <person name="Jerome K.R."/>
        </authorList>
    </citation>
    <scope>NUCLEOTIDE SEQUENCE [LARGE SCALE GENOMIC DNA]</scope>
    <source>
        <strain evidence="1 2">M11</strain>
    </source>
</reference>
<dbReference type="STRING" id="53378.BRW65_29140"/>
<comment type="caution">
    <text evidence="1">The sequence shown here is derived from an EMBL/GenBank/DDBJ whole genome shotgun (WGS) entry which is preliminary data.</text>
</comment>
<dbReference type="Pfam" id="PF16277">
    <property type="entry name" value="DUF4926"/>
    <property type="match status" value="1"/>
</dbReference>
<organism evidence="1 2">
    <name type="scientific">Mycobacterium paraffinicum</name>
    <dbReference type="NCBI Taxonomy" id="53378"/>
    <lineage>
        <taxon>Bacteria</taxon>
        <taxon>Bacillati</taxon>
        <taxon>Actinomycetota</taxon>
        <taxon>Actinomycetes</taxon>
        <taxon>Mycobacteriales</taxon>
        <taxon>Mycobacteriaceae</taxon>
        <taxon>Mycobacterium</taxon>
    </lineage>
</organism>
<dbReference type="RefSeq" id="WP_244168271.1">
    <property type="nucleotide sequence ID" value="NZ_MPNT01000054.1"/>
</dbReference>
<dbReference type="InterPro" id="IPR032568">
    <property type="entry name" value="DUF4926"/>
</dbReference>
<gene>
    <name evidence="1" type="ORF">BRW65_29140</name>
</gene>
<dbReference type="Proteomes" id="UP000186438">
    <property type="component" value="Unassembled WGS sequence"/>
</dbReference>
<protein>
    <recommendedName>
        <fullName evidence="3">DUF4926 domain-containing protein</fullName>
    </recommendedName>
</protein>
<sequence length="76" mass="8191">MRPQEFDLIRLLRPLPEHGLPAGSRGTVVMDYAKDANADLPPAYEVEFADVDGATRALVTLGEGDLEVVWRPGSGA</sequence>
<accession>A0A1Q4H9X5</accession>